<feature type="compositionally biased region" description="Basic and acidic residues" evidence="1">
    <location>
        <begin position="65"/>
        <end position="75"/>
    </location>
</feature>
<dbReference type="RefSeq" id="WP_203414316.1">
    <property type="nucleotide sequence ID" value="NZ_CP060244.1"/>
</dbReference>
<dbReference type="AlphaFoldDB" id="A0A7H1NQ64"/>
<dbReference type="Proteomes" id="UP000516349">
    <property type="component" value="Chromosome"/>
</dbReference>
<name>A0A7H1NQ64_9PROT</name>
<proteinExistence type="predicted"/>
<evidence type="ECO:0000313" key="2">
    <source>
        <dbReference type="EMBL" id="QNT77924.1"/>
    </source>
</evidence>
<sequence>MERYLSTGTTTLAALLSLHRNKSHLPTPEHMQNQVRARKEKSPTPVPATKKPAKSRPCPPLVSSENKELLEAGPP</sequence>
<gene>
    <name evidence="2" type="ORF">JGUZn3_06820</name>
</gene>
<reference evidence="2 3" key="1">
    <citation type="submission" date="2020-08" db="EMBL/GenBank/DDBJ databases">
        <title>Complete genome sequence of Entomobacter blattae G55GP.</title>
        <authorList>
            <person name="Poehlein A."/>
            <person name="Guzman J."/>
            <person name="Daniel R."/>
            <person name="Vilcinskas A."/>
        </authorList>
    </citation>
    <scope>NUCLEOTIDE SEQUENCE [LARGE SCALE GENOMIC DNA]</scope>
    <source>
        <strain evidence="2 3">G55GP</strain>
    </source>
</reference>
<accession>A0A7H1NQ64</accession>
<keyword evidence="3" id="KW-1185">Reference proteome</keyword>
<dbReference type="EMBL" id="CP060244">
    <property type="protein sequence ID" value="QNT77924.1"/>
    <property type="molecule type" value="Genomic_DNA"/>
</dbReference>
<organism evidence="2 3">
    <name type="scientific">Entomobacter blattae</name>
    <dbReference type="NCBI Taxonomy" id="2762277"/>
    <lineage>
        <taxon>Bacteria</taxon>
        <taxon>Pseudomonadati</taxon>
        <taxon>Pseudomonadota</taxon>
        <taxon>Alphaproteobacteria</taxon>
        <taxon>Acetobacterales</taxon>
        <taxon>Acetobacteraceae</taxon>
        <taxon>Entomobacter</taxon>
    </lineage>
</organism>
<evidence type="ECO:0000313" key="3">
    <source>
        <dbReference type="Proteomes" id="UP000516349"/>
    </source>
</evidence>
<feature type="region of interest" description="Disordered" evidence="1">
    <location>
        <begin position="19"/>
        <end position="75"/>
    </location>
</feature>
<dbReference type="KEGG" id="ebla:JGUZn3_06820"/>
<protein>
    <submittedName>
        <fullName evidence="2">Uncharacterized protein</fullName>
    </submittedName>
</protein>
<evidence type="ECO:0000256" key="1">
    <source>
        <dbReference type="SAM" id="MobiDB-lite"/>
    </source>
</evidence>